<dbReference type="PROSITE" id="PS01124">
    <property type="entry name" value="HTH_ARAC_FAMILY_2"/>
    <property type="match status" value="1"/>
</dbReference>
<dbReference type="Pfam" id="PF14525">
    <property type="entry name" value="AraC_binding_2"/>
    <property type="match status" value="1"/>
</dbReference>
<evidence type="ECO:0000256" key="2">
    <source>
        <dbReference type="ARBA" id="ARBA00023125"/>
    </source>
</evidence>
<keyword evidence="6" id="KW-1185">Reference proteome</keyword>
<dbReference type="GO" id="GO:0003700">
    <property type="term" value="F:DNA-binding transcription factor activity"/>
    <property type="evidence" value="ECO:0007669"/>
    <property type="project" value="InterPro"/>
</dbReference>
<dbReference type="AlphaFoldDB" id="A0A512IPL2"/>
<keyword evidence="1" id="KW-0805">Transcription regulation</keyword>
<evidence type="ECO:0000313" key="6">
    <source>
        <dbReference type="Proteomes" id="UP000321258"/>
    </source>
</evidence>
<dbReference type="Proteomes" id="UP000321258">
    <property type="component" value="Unassembled WGS sequence"/>
</dbReference>
<dbReference type="Pfam" id="PF12833">
    <property type="entry name" value="HTH_18"/>
    <property type="match status" value="1"/>
</dbReference>
<keyword evidence="2" id="KW-0238">DNA-binding</keyword>
<keyword evidence="3" id="KW-0804">Transcription</keyword>
<gene>
    <name evidence="5" type="ORF">MHA02_20250</name>
</gene>
<dbReference type="GO" id="GO:0043565">
    <property type="term" value="F:sequence-specific DNA binding"/>
    <property type="evidence" value="ECO:0007669"/>
    <property type="project" value="InterPro"/>
</dbReference>
<evidence type="ECO:0000256" key="3">
    <source>
        <dbReference type="ARBA" id="ARBA00023163"/>
    </source>
</evidence>
<feature type="domain" description="HTH araC/xylS-type" evidence="4">
    <location>
        <begin position="207"/>
        <end position="306"/>
    </location>
</feature>
<evidence type="ECO:0000256" key="1">
    <source>
        <dbReference type="ARBA" id="ARBA00023015"/>
    </source>
</evidence>
<comment type="caution">
    <text evidence="5">The sequence shown here is derived from an EMBL/GenBank/DDBJ whole genome shotgun (WGS) entry which is preliminary data.</text>
</comment>
<evidence type="ECO:0000259" key="4">
    <source>
        <dbReference type="PROSITE" id="PS01124"/>
    </source>
</evidence>
<evidence type="ECO:0000313" key="5">
    <source>
        <dbReference type="EMBL" id="GEO99637.1"/>
    </source>
</evidence>
<proteinExistence type="predicted"/>
<reference evidence="5 6" key="1">
    <citation type="submission" date="2019-07" db="EMBL/GenBank/DDBJ databases">
        <title>Whole genome shotgun sequence of Methylobacterium haplocladii NBRC 107714.</title>
        <authorList>
            <person name="Hosoyama A."/>
            <person name="Uohara A."/>
            <person name="Ohji S."/>
            <person name="Ichikawa N."/>
        </authorList>
    </citation>
    <scope>NUCLEOTIDE SEQUENCE [LARGE SCALE GENOMIC DNA]</scope>
    <source>
        <strain evidence="5 6">NBRC 107714</strain>
    </source>
</reference>
<protein>
    <submittedName>
        <fullName evidence="5">Transcriptional regulator</fullName>
    </submittedName>
</protein>
<dbReference type="InterPro" id="IPR050204">
    <property type="entry name" value="AraC_XylS_family_regulators"/>
</dbReference>
<accession>A0A512IPL2</accession>
<dbReference type="Gene3D" id="1.10.10.60">
    <property type="entry name" value="Homeodomain-like"/>
    <property type="match status" value="1"/>
</dbReference>
<dbReference type="SUPFAM" id="SSF46689">
    <property type="entry name" value="Homeodomain-like"/>
    <property type="match status" value="1"/>
</dbReference>
<dbReference type="RefSeq" id="WP_170249164.1">
    <property type="nucleotide sequence ID" value="NZ_BJZT01000020.1"/>
</dbReference>
<dbReference type="EMBL" id="BJZT01000020">
    <property type="protein sequence ID" value="GEO99637.1"/>
    <property type="molecule type" value="Genomic_DNA"/>
</dbReference>
<dbReference type="PANTHER" id="PTHR46796">
    <property type="entry name" value="HTH-TYPE TRANSCRIPTIONAL ACTIVATOR RHAS-RELATED"/>
    <property type="match status" value="1"/>
</dbReference>
<dbReference type="InterPro" id="IPR009057">
    <property type="entry name" value="Homeodomain-like_sf"/>
</dbReference>
<name>A0A512IPL2_9HYPH</name>
<dbReference type="PANTHER" id="PTHR46796:SF6">
    <property type="entry name" value="ARAC SUBFAMILY"/>
    <property type="match status" value="1"/>
</dbReference>
<sequence length="334" mass="36333">MSIPSFTFTAENEADGFASYRDLYSVGSDVTASGARFHARVDGYHFDRLMLFERRLSGVMHSRSPARVRRDGYDHYTLQLLCEGSFQGGALGAESPLNKGEIILFDMTRPQRTLAEGAHFLTLSLPRDVVEASAPEAGHYHGRILPRTGSGLLGDLMRSLARRGDTVPDKAAAHVSRAVAELVAVAIGTDDASEAVSPARMAALRLERAQAFIDARLADPSLDAETVASGVAISRSVLYRLFVPAGGVGHYITTRRLEQMRSALQRPTELRSVSTLAYDLGFSNESHCSRAFRAAYGMPPGRYRAEMGGGRLTNPDGPPISPRQLMAEWVSTLY</sequence>
<dbReference type="SMART" id="SM00342">
    <property type="entry name" value="HTH_ARAC"/>
    <property type="match status" value="1"/>
</dbReference>
<dbReference type="InterPro" id="IPR018060">
    <property type="entry name" value="HTH_AraC"/>
</dbReference>
<dbReference type="InterPro" id="IPR035418">
    <property type="entry name" value="AraC-bd_2"/>
</dbReference>
<organism evidence="5 6">
    <name type="scientific">Methylobacterium haplocladii</name>
    <dbReference type="NCBI Taxonomy" id="1176176"/>
    <lineage>
        <taxon>Bacteria</taxon>
        <taxon>Pseudomonadati</taxon>
        <taxon>Pseudomonadota</taxon>
        <taxon>Alphaproteobacteria</taxon>
        <taxon>Hyphomicrobiales</taxon>
        <taxon>Methylobacteriaceae</taxon>
        <taxon>Methylobacterium</taxon>
    </lineage>
</organism>